<dbReference type="InterPro" id="IPR001647">
    <property type="entry name" value="HTH_TetR"/>
</dbReference>
<dbReference type="RefSeq" id="WP_039609948.1">
    <property type="nucleotide sequence ID" value="NZ_JWIC01000006.1"/>
</dbReference>
<dbReference type="SUPFAM" id="SSF48498">
    <property type="entry name" value="Tetracyclin repressor-like, C-terminal domain"/>
    <property type="match status" value="1"/>
</dbReference>
<evidence type="ECO:0000313" key="7">
    <source>
        <dbReference type="Proteomes" id="UP000031327"/>
    </source>
</evidence>
<dbReference type="PANTHER" id="PTHR30055:SF146">
    <property type="entry name" value="HTH-TYPE TRANSCRIPTIONAL DUAL REGULATOR CECR"/>
    <property type="match status" value="1"/>
</dbReference>
<organism evidence="6 7">
    <name type="scientific">Pseudoalteromonas luteoviolacea</name>
    <dbReference type="NCBI Taxonomy" id="43657"/>
    <lineage>
        <taxon>Bacteria</taxon>
        <taxon>Pseudomonadati</taxon>
        <taxon>Pseudomonadota</taxon>
        <taxon>Gammaproteobacteria</taxon>
        <taxon>Alteromonadales</taxon>
        <taxon>Pseudoalteromonadaceae</taxon>
        <taxon>Pseudoalteromonas</taxon>
    </lineage>
</organism>
<dbReference type="Pfam" id="PF00440">
    <property type="entry name" value="TetR_N"/>
    <property type="match status" value="1"/>
</dbReference>
<reference evidence="6 7" key="1">
    <citation type="submission" date="2014-12" db="EMBL/GenBank/DDBJ databases">
        <title>Draft Genome Sequence of Pseudoalteromonas luteoviolacea HI1.</title>
        <authorList>
            <person name="Asahina A.Y."/>
            <person name="Hadfield M.G."/>
        </authorList>
    </citation>
    <scope>NUCLEOTIDE SEQUENCE [LARGE SCALE GENOMIC DNA]</scope>
    <source>
        <strain evidence="6 7">HI1</strain>
    </source>
</reference>
<dbReference type="InterPro" id="IPR039536">
    <property type="entry name" value="TetR_C_Proteobacteria"/>
</dbReference>
<dbReference type="PANTHER" id="PTHR30055">
    <property type="entry name" value="HTH-TYPE TRANSCRIPTIONAL REGULATOR RUTR"/>
    <property type="match status" value="1"/>
</dbReference>
<keyword evidence="2 4" id="KW-0238">DNA-binding</keyword>
<sequence>MTQLSAKQQAIVSAAIEQFALNGLQATTMEAICQKAEVSKRTLYKHYPNKEALFDAVVSLLIERIEPLTAIQFIPNYDFEVQLKHLATSVVSLLCDPDYIRLSRIVMIESMRSETQAHRLNEKFSHCEQSMVVWFEEASSAGCLGDHDAHFAAAFFWGGLKRLTFWEMAIRWQPPVDDQQLEAFIEQACKLFCRGVSPRQ</sequence>
<evidence type="ECO:0000259" key="5">
    <source>
        <dbReference type="PROSITE" id="PS50977"/>
    </source>
</evidence>
<dbReference type="Proteomes" id="UP000031327">
    <property type="component" value="Unassembled WGS sequence"/>
</dbReference>
<dbReference type="GO" id="GO:0003700">
    <property type="term" value="F:DNA-binding transcription factor activity"/>
    <property type="evidence" value="ECO:0007669"/>
    <property type="project" value="TreeGrafter"/>
</dbReference>
<dbReference type="FunFam" id="1.10.10.60:FF:000141">
    <property type="entry name" value="TetR family transcriptional regulator"/>
    <property type="match status" value="1"/>
</dbReference>
<dbReference type="Gene3D" id="1.10.10.60">
    <property type="entry name" value="Homeodomain-like"/>
    <property type="match status" value="1"/>
</dbReference>
<dbReference type="AlphaFoldDB" id="A0A0C1MIP5"/>
<dbReference type="OrthoDB" id="116240at2"/>
<evidence type="ECO:0000313" key="6">
    <source>
        <dbReference type="EMBL" id="KID56884.1"/>
    </source>
</evidence>
<name>A0A0C1MIP5_9GAMM</name>
<gene>
    <name evidence="6" type="ORF">JF50_13400</name>
</gene>
<dbReference type="EMBL" id="JWIC01000006">
    <property type="protein sequence ID" value="KID56884.1"/>
    <property type="molecule type" value="Genomic_DNA"/>
</dbReference>
<dbReference type="Gene3D" id="1.10.357.10">
    <property type="entry name" value="Tetracycline Repressor, domain 2"/>
    <property type="match status" value="1"/>
</dbReference>
<evidence type="ECO:0000256" key="4">
    <source>
        <dbReference type="PROSITE-ProRule" id="PRU00335"/>
    </source>
</evidence>
<dbReference type="Pfam" id="PF14246">
    <property type="entry name" value="TetR_C_7"/>
    <property type="match status" value="1"/>
</dbReference>
<dbReference type="SUPFAM" id="SSF46689">
    <property type="entry name" value="Homeodomain-like"/>
    <property type="match status" value="1"/>
</dbReference>
<keyword evidence="3" id="KW-0804">Transcription</keyword>
<keyword evidence="1" id="KW-0805">Transcription regulation</keyword>
<protein>
    <submittedName>
        <fullName evidence="6">TetR family transcriptional regulator</fullName>
    </submittedName>
</protein>
<dbReference type="GO" id="GO:0000976">
    <property type="term" value="F:transcription cis-regulatory region binding"/>
    <property type="evidence" value="ECO:0007669"/>
    <property type="project" value="TreeGrafter"/>
</dbReference>
<proteinExistence type="predicted"/>
<dbReference type="InterPro" id="IPR009057">
    <property type="entry name" value="Homeodomain-like_sf"/>
</dbReference>
<evidence type="ECO:0000256" key="1">
    <source>
        <dbReference type="ARBA" id="ARBA00023015"/>
    </source>
</evidence>
<dbReference type="InterPro" id="IPR050109">
    <property type="entry name" value="HTH-type_TetR-like_transc_reg"/>
</dbReference>
<feature type="DNA-binding region" description="H-T-H motif" evidence="4">
    <location>
        <begin position="28"/>
        <end position="47"/>
    </location>
</feature>
<evidence type="ECO:0000256" key="2">
    <source>
        <dbReference type="ARBA" id="ARBA00023125"/>
    </source>
</evidence>
<dbReference type="InterPro" id="IPR036271">
    <property type="entry name" value="Tet_transcr_reg_TetR-rel_C_sf"/>
</dbReference>
<evidence type="ECO:0000256" key="3">
    <source>
        <dbReference type="ARBA" id="ARBA00023163"/>
    </source>
</evidence>
<comment type="caution">
    <text evidence="6">The sequence shown here is derived from an EMBL/GenBank/DDBJ whole genome shotgun (WGS) entry which is preliminary data.</text>
</comment>
<feature type="domain" description="HTH tetR-type" evidence="5">
    <location>
        <begin position="5"/>
        <end position="65"/>
    </location>
</feature>
<dbReference type="PROSITE" id="PS50977">
    <property type="entry name" value="HTH_TETR_2"/>
    <property type="match status" value="1"/>
</dbReference>
<dbReference type="PRINTS" id="PR00455">
    <property type="entry name" value="HTHTETR"/>
</dbReference>
<accession>A0A0C1MIP5</accession>